<evidence type="ECO:0000313" key="6">
    <source>
        <dbReference type="Proteomes" id="UP000646745"/>
    </source>
</evidence>
<dbReference type="Pfam" id="PF02626">
    <property type="entry name" value="CT_A_B"/>
    <property type="match status" value="1"/>
</dbReference>
<dbReference type="RefSeq" id="WP_229809001.1">
    <property type="nucleotide sequence ID" value="NZ_BMZI01000003.1"/>
</dbReference>
<dbReference type="InterPro" id="IPR052708">
    <property type="entry name" value="PxpC"/>
</dbReference>
<protein>
    <submittedName>
        <fullName evidence="5">Carboxylase</fullName>
    </submittedName>
</protein>
<proteinExistence type="predicted"/>
<gene>
    <name evidence="5" type="ORF">GCM10009038_16480</name>
</gene>
<evidence type="ECO:0000259" key="4">
    <source>
        <dbReference type="SMART" id="SM00797"/>
    </source>
</evidence>
<organism evidence="5 6">
    <name type="scientific">Salinicola rhizosphaerae</name>
    <dbReference type="NCBI Taxonomy" id="1443141"/>
    <lineage>
        <taxon>Bacteria</taxon>
        <taxon>Pseudomonadati</taxon>
        <taxon>Pseudomonadota</taxon>
        <taxon>Gammaproteobacteria</taxon>
        <taxon>Oceanospirillales</taxon>
        <taxon>Halomonadaceae</taxon>
        <taxon>Salinicola</taxon>
    </lineage>
</organism>
<feature type="domain" description="Carboxyltransferase" evidence="4">
    <location>
        <begin position="35"/>
        <end position="315"/>
    </location>
</feature>
<dbReference type="PANTHER" id="PTHR43309:SF5">
    <property type="entry name" value="5-OXOPROLINASE SUBUNIT C"/>
    <property type="match status" value="1"/>
</dbReference>
<keyword evidence="3" id="KW-0067">ATP-binding</keyword>
<evidence type="ECO:0000256" key="2">
    <source>
        <dbReference type="ARBA" id="ARBA00022801"/>
    </source>
</evidence>
<evidence type="ECO:0000256" key="1">
    <source>
        <dbReference type="ARBA" id="ARBA00022741"/>
    </source>
</evidence>
<evidence type="ECO:0000256" key="3">
    <source>
        <dbReference type="ARBA" id="ARBA00022840"/>
    </source>
</evidence>
<keyword evidence="1" id="KW-0547">Nucleotide-binding</keyword>
<accession>A0ABQ3DW60</accession>
<keyword evidence="2" id="KW-0378">Hydrolase</keyword>
<comment type="caution">
    <text evidence="5">The sequence shown here is derived from an EMBL/GenBank/DDBJ whole genome shotgun (WGS) entry which is preliminary data.</text>
</comment>
<name>A0ABQ3DW60_9GAMM</name>
<dbReference type="EMBL" id="BMZI01000003">
    <property type="protein sequence ID" value="GHB18158.1"/>
    <property type="molecule type" value="Genomic_DNA"/>
</dbReference>
<dbReference type="Proteomes" id="UP000646745">
    <property type="component" value="Unassembled WGS sequence"/>
</dbReference>
<dbReference type="SUPFAM" id="SSF50891">
    <property type="entry name" value="Cyclophilin-like"/>
    <property type="match status" value="1"/>
</dbReference>
<dbReference type="InterPro" id="IPR003778">
    <property type="entry name" value="CT_A_B"/>
</dbReference>
<keyword evidence="6" id="KW-1185">Reference proteome</keyword>
<dbReference type="PANTHER" id="PTHR43309">
    <property type="entry name" value="5-OXOPROLINASE SUBUNIT C"/>
    <property type="match status" value="1"/>
</dbReference>
<reference evidence="6" key="1">
    <citation type="journal article" date="2019" name="Int. J. Syst. Evol. Microbiol.">
        <title>The Global Catalogue of Microorganisms (GCM) 10K type strain sequencing project: providing services to taxonomists for standard genome sequencing and annotation.</title>
        <authorList>
            <consortium name="The Broad Institute Genomics Platform"/>
            <consortium name="The Broad Institute Genome Sequencing Center for Infectious Disease"/>
            <person name="Wu L."/>
            <person name="Ma J."/>
        </authorList>
    </citation>
    <scope>NUCLEOTIDE SEQUENCE [LARGE SCALE GENOMIC DNA]</scope>
    <source>
        <strain evidence="6">KCTC 32998</strain>
    </source>
</reference>
<dbReference type="Gene3D" id="2.40.100.10">
    <property type="entry name" value="Cyclophilin-like"/>
    <property type="match status" value="1"/>
</dbReference>
<evidence type="ECO:0000313" key="5">
    <source>
        <dbReference type="EMBL" id="GHB18158.1"/>
    </source>
</evidence>
<dbReference type="NCBIfam" id="TIGR00724">
    <property type="entry name" value="urea_amlyse_rel"/>
    <property type="match status" value="1"/>
</dbReference>
<sequence>MSAMTDLAIETAALRVEAPGMMTTLQDGGRHGQGHLGVPPSGALDALSLGLANALVGNAPDTGALEITLMGPRLVVEGDGCVVAIAGDAEVLLNDAPVDAFRTLALEVGDVLQVKRLLSGARAYLAVGGGFAAEPFLGSVSTLARAGIGGFAGRALLAGDRLPLAAADLGRERAGLVGEQHLPQREKRPIRVVLGPQAAFFARAKQARFFSAQWRISTLADRMGYRLTGPTLASAKGHNIVSDALMTGSVQIPGDGQPIIAMNDRGTTGGYPKIATVIRADLARLGQMKPGDTLCFEPVEAGHAEQLWRGRQQAFGDYLARLGG</sequence>
<dbReference type="SMART" id="SM00797">
    <property type="entry name" value="AHS2"/>
    <property type="match status" value="1"/>
</dbReference>
<dbReference type="InterPro" id="IPR029000">
    <property type="entry name" value="Cyclophilin-like_dom_sf"/>
</dbReference>